<protein>
    <submittedName>
        <fullName evidence="1">Uncharacterized protein</fullName>
    </submittedName>
</protein>
<comment type="caution">
    <text evidence="1">The sequence shown here is derived from an EMBL/GenBank/DDBJ whole genome shotgun (WGS) entry which is preliminary data.</text>
</comment>
<dbReference type="RefSeq" id="WP_021643320.1">
    <property type="nucleotide sequence ID" value="NZ_KE993007.1"/>
</dbReference>
<proteinExistence type="predicted"/>
<reference evidence="1 2" key="1">
    <citation type="submission" date="2013-07" db="EMBL/GenBank/DDBJ databases">
        <authorList>
            <person name="Weinstock G."/>
            <person name="Sodergren E."/>
            <person name="Wylie T."/>
            <person name="Fulton L."/>
            <person name="Fulton R."/>
            <person name="Fronick C."/>
            <person name="O'Laughlin M."/>
            <person name="Godfrey J."/>
            <person name="Miner T."/>
            <person name="Herter B."/>
            <person name="Appelbaum E."/>
            <person name="Cordes M."/>
            <person name="Lek S."/>
            <person name="Wollam A."/>
            <person name="Pepin K.H."/>
            <person name="Palsikar V.B."/>
            <person name="Mitreva M."/>
            <person name="Wilson R.K."/>
        </authorList>
    </citation>
    <scope>NUCLEOTIDE SEQUENCE [LARGE SCALE GENOMIC DNA]</scope>
    <source>
        <strain evidence="1 2">ATCC 14940</strain>
    </source>
</reference>
<sequence>MNKEYVEEFIDQIEKIMKVSGEEEYVQDEAGVYLKIPYLKNLILEARRLIKYGEYKIALENTLENLYEVSISLDKTTMVLVYQAFDNKICTYMEGLLSDLTKF</sequence>
<gene>
    <name evidence="1" type="ORF">CLOSYM_02720</name>
</gene>
<organism evidence="1 2">
    <name type="scientific">[Clostridium] symbiosum ATCC 14940</name>
    <dbReference type="NCBI Taxonomy" id="411472"/>
    <lineage>
        <taxon>Bacteria</taxon>
        <taxon>Bacillati</taxon>
        <taxon>Bacillota</taxon>
        <taxon>Clostridia</taxon>
        <taxon>Lachnospirales</taxon>
        <taxon>Lachnospiraceae</taxon>
        <taxon>Otoolea</taxon>
    </lineage>
</organism>
<evidence type="ECO:0000313" key="2">
    <source>
        <dbReference type="Proteomes" id="UP000016491"/>
    </source>
</evidence>
<dbReference type="EMBL" id="AWSU01000210">
    <property type="protein sequence ID" value="ERI76273.1"/>
    <property type="molecule type" value="Genomic_DNA"/>
</dbReference>
<evidence type="ECO:0000313" key="1">
    <source>
        <dbReference type="EMBL" id="ERI76273.1"/>
    </source>
</evidence>
<accession>A0ABC9TWP8</accession>
<name>A0ABC9TWP8_CLOSY</name>
<dbReference type="Proteomes" id="UP000016491">
    <property type="component" value="Unassembled WGS sequence"/>
</dbReference>
<dbReference type="AlphaFoldDB" id="A0ABC9TWP8"/>